<dbReference type="PRINTS" id="PR00344">
    <property type="entry name" value="BCTRLSENSOR"/>
</dbReference>
<dbReference type="SMART" id="SM00448">
    <property type="entry name" value="REC"/>
    <property type="match status" value="1"/>
</dbReference>
<evidence type="ECO:0000256" key="3">
    <source>
        <dbReference type="ARBA" id="ARBA00022553"/>
    </source>
</evidence>
<evidence type="ECO:0000256" key="1">
    <source>
        <dbReference type="ARBA" id="ARBA00000085"/>
    </source>
</evidence>
<reference evidence="9 10" key="1">
    <citation type="submission" date="2020-03" db="EMBL/GenBank/DDBJ databases">
        <title>Draft Genome Sequence of 2-Methylisoborneol Producing Pseudanabaena yagii Strain GIHE-NHR1 Isolated from North Han River in South Korea.</title>
        <authorList>
            <person name="Jeong J."/>
        </authorList>
    </citation>
    <scope>NUCLEOTIDE SEQUENCE [LARGE SCALE GENOMIC DNA]</scope>
    <source>
        <strain evidence="9 10">GIHE-NHR1</strain>
    </source>
</reference>
<evidence type="ECO:0000256" key="6">
    <source>
        <dbReference type="PROSITE-ProRule" id="PRU00169"/>
    </source>
</evidence>
<dbReference type="Gene3D" id="3.40.50.2300">
    <property type="match status" value="1"/>
</dbReference>
<dbReference type="GO" id="GO:0016301">
    <property type="term" value="F:kinase activity"/>
    <property type="evidence" value="ECO:0007669"/>
    <property type="project" value="UniProtKB-KW"/>
</dbReference>
<keyword evidence="5" id="KW-0902">Two-component regulatory system</keyword>
<dbReference type="SUPFAM" id="SSF47384">
    <property type="entry name" value="Homodimeric domain of signal transducing histidine kinase"/>
    <property type="match status" value="1"/>
</dbReference>
<keyword evidence="3 6" id="KW-0597">Phosphoprotein</keyword>
<evidence type="ECO:0000256" key="4">
    <source>
        <dbReference type="ARBA" id="ARBA00022777"/>
    </source>
</evidence>
<proteinExistence type="predicted"/>
<sequence>MARILVIEDEDLIRDSLEDLLLVEGFEVITAENGEKGVYLASQKQPDLILCDVMMPILNGYEVLEQVRQDKELSTVPFLFLTSMVDRHSNRKGMSLGADDYLEKPCTKDELLAAIAVRLGKQKVIEERIEEKMNALRSSITLSLPHELQTPLSGIMGLSELLMMQSEEVTASEVYEYANGIHRSAERLYRLIQNYLLYSKLLLLRSQGQPRFTAQYPCNSFVVFSNIGDRKAREYERLEDLELDITEVDLRMSSEDLIKIADELIDNAFKYSSQGTKVCLSSYVTDAHWVLTIKDHGRGMTKAQIANIGAYIQFERRFYEQQGMGLGLVLAKTLVEFYGGNINIHSEEALGTSICIAIPL</sequence>
<dbReference type="PROSITE" id="PS50109">
    <property type="entry name" value="HIS_KIN"/>
    <property type="match status" value="1"/>
</dbReference>
<evidence type="ECO:0000259" key="8">
    <source>
        <dbReference type="PROSITE" id="PS50110"/>
    </source>
</evidence>
<dbReference type="PANTHER" id="PTHR43547">
    <property type="entry name" value="TWO-COMPONENT HISTIDINE KINASE"/>
    <property type="match status" value="1"/>
</dbReference>
<dbReference type="PANTHER" id="PTHR43547:SF2">
    <property type="entry name" value="HYBRID SIGNAL TRANSDUCTION HISTIDINE KINASE C"/>
    <property type="match status" value="1"/>
</dbReference>
<dbReference type="PROSITE" id="PS50110">
    <property type="entry name" value="RESPONSE_REGULATORY"/>
    <property type="match status" value="1"/>
</dbReference>
<keyword evidence="4 9" id="KW-0808">Transferase</keyword>
<evidence type="ECO:0000256" key="5">
    <source>
        <dbReference type="ARBA" id="ARBA00023012"/>
    </source>
</evidence>
<evidence type="ECO:0000256" key="2">
    <source>
        <dbReference type="ARBA" id="ARBA00012438"/>
    </source>
</evidence>
<dbReference type="InterPro" id="IPR005467">
    <property type="entry name" value="His_kinase_dom"/>
</dbReference>
<accession>A0ABX1M028</accession>
<comment type="caution">
    <text evidence="9">The sequence shown here is derived from an EMBL/GenBank/DDBJ whole genome shotgun (WGS) entry which is preliminary data.</text>
</comment>
<dbReference type="Pfam" id="PF00072">
    <property type="entry name" value="Response_reg"/>
    <property type="match status" value="1"/>
</dbReference>
<dbReference type="Gene3D" id="3.30.565.10">
    <property type="entry name" value="Histidine kinase-like ATPase, C-terminal domain"/>
    <property type="match status" value="1"/>
</dbReference>
<dbReference type="SMART" id="SM00387">
    <property type="entry name" value="HATPase_c"/>
    <property type="match status" value="1"/>
</dbReference>
<keyword evidence="4 9" id="KW-0418">Kinase</keyword>
<feature type="modified residue" description="4-aspartylphosphate" evidence="6">
    <location>
        <position position="52"/>
    </location>
</feature>
<evidence type="ECO:0000313" key="10">
    <source>
        <dbReference type="Proteomes" id="UP000738376"/>
    </source>
</evidence>
<dbReference type="InterPro" id="IPR004358">
    <property type="entry name" value="Sig_transdc_His_kin-like_C"/>
</dbReference>
<dbReference type="InterPro" id="IPR003594">
    <property type="entry name" value="HATPase_dom"/>
</dbReference>
<name>A0ABX1M028_9CYAN</name>
<dbReference type="Proteomes" id="UP000738376">
    <property type="component" value="Unassembled WGS sequence"/>
</dbReference>
<dbReference type="SUPFAM" id="SSF52172">
    <property type="entry name" value="CheY-like"/>
    <property type="match status" value="1"/>
</dbReference>
<dbReference type="InterPro" id="IPR011006">
    <property type="entry name" value="CheY-like_superfamily"/>
</dbReference>
<dbReference type="InterPro" id="IPR003661">
    <property type="entry name" value="HisK_dim/P_dom"/>
</dbReference>
<evidence type="ECO:0000313" key="9">
    <source>
        <dbReference type="EMBL" id="NMF59472.1"/>
    </source>
</evidence>
<evidence type="ECO:0000259" key="7">
    <source>
        <dbReference type="PROSITE" id="PS50109"/>
    </source>
</evidence>
<dbReference type="Pfam" id="PF00512">
    <property type="entry name" value="HisKA"/>
    <property type="match status" value="1"/>
</dbReference>
<dbReference type="RefSeq" id="WP_169364246.1">
    <property type="nucleotide sequence ID" value="NZ_JAAVJL010000001.1"/>
</dbReference>
<dbReference type="SMART" id="SM00388">
    <property type="entry name" value="HisKA"/>
    <property type="match status" value="1"/>
</dbReference>
<keyword evidence="10" id="KW-1185">Reference proteome</keyword>
<comment type="catalytic activity">
    <reaction evidence="1">
        <text>ATP + protein L-histidine = ADP + protein N-phospho-L-histidine.</text>
        <dbReference type="EC" id="2.7.13.3"/>
    </reaction>
</comment>
<gene>
    <name evidence="9" type="ORF">HC246_15960</name>
</gene>
<feature type="domain" description="Histidine kinase" evidence="7">
    <location>
        <begin position="143"/>
        <end position="360"/>
    </location>
</feature>
<dbReference type="Gene3D" id="1.10.287.130">
    <property type="match status" value="1"/>
</dbReference>
<dbReference type="InterPro" id="IPR036097">
    <property type="entry name" value="HisK_dim/P_sf"/>
</dbReference>
<dbReference type="SUPFAM" id="SSF55874">
    <property type="entry name" value="ATPase domain of HSP90 chaperone/DNA topoisomerase II/histidine kinase"/>
    <property type="match status" value="1"/>
</dbReference>
<protein>
    <recommendedName>
        <fullName evidence="2">histidine kinase</fullName>
        <ecNumber evidence="2">2.7.13.3</ecNumber>
    </recommendedName>
</protein>
<dbReference type="CDD" id="cd00082">
    <property type="entry name" value="HisKA"/>
    <property type="match status" value="1"/>
</dbReference>
<dbReference type="InterPro" id="IPR036890">
    <property type="entry name" value="HATPase_C_sf"/>
</dbReference>
<feature type="domain" description="Response regulatory" evidence="8">
    <location>
        <begin position="3"/>
        <end position="119"/>
    </location>
</feature>
<dbReference type="InterPro" id="IPR001789">
    <property type="entry name" value="Sig_transdc_resp-reg_receiver"/>
</dbReference>
<dbReference type="EMBL" id="JAAVJL010000001">
    <property type="protein sequence ID" value="NMF59472.1"/>
    <property type="molecule type" value="Genomic_DNA"/>
</dbReference>
<dbReference type="Pfam" id="PF02518">
    <property type="entry name" value="HATPase_c"/>
    <property type="match status" value="1"/>
</dbReference>
<organism evidence="9 10">
    <name type="scientific">Pseudanabaena yagii GIHE-NHR1</name>
    <dbReference type="NCBI Taxonomy" id="2722753"/>
    <lineage>
        <taxon>Bacteria</taxon>
        <taxon>Bacillati</taxon>
        <taxon>Cyanobacteriota</taxon>
        <taxon>Cyanophyceae</taxon>
        <taxon>Pseudanabaenales</taxon>
        <taxon>Pseudanabaenaceae</taxon>
        <taxon>Pseudanabaena</taxon>
        <taxon>Pseudanabaena yagii</taxon>
    </lineage>
</organism>
<dbReference type="EC" id="2.7.13.3" evidence="2"/>